<dbReference type="AlphaFoldDB" id="A0A3E5FIK2"/>
<dbReference type="CDD" id="cd14752">
    <property type="entry name" value="GH31_N"/>
    <property type="match status" value="1"/>
</dbReference>
<protein>
    <submittedName>
        <fullName evidence="3">DUF4968 domain-containing protein</fullName>
    </submittedName>
</protein>
<dbReference type="GO" id="GO:0005975">
    <property type="term" value="P:carbohydrate metabolic process"/>
    <property type="evidence" value="ECO:0007669"/>
    <property type="project" value="InterPro"/>
</dbReference>
<gene>
    <name evidence="3" type="ORF">DXB31_12285</name>
</gene>
<evidence type="ECO:0000313" key="3">
    <source>
        <dbReference type="EMBL" id="RGO05237.1"/>
    </source>
</evidence>
<feature type="non-terminal residue" evidence="3">
    <location>
        <position position="283"/>
    </location>
</feature>
<accession>A0A3E5FIK2</accession>
<dbReference type="Gene3D" id="2.60.40.1760">
    <property type="entry name" value="glycosyl hydrolase (family 31)"/>
    <property type="match status" value="1"/>
</dbReference>
<evidence type="ECO:0000259" key="2">
    <source>
        <dbReference type="Pfam" id="PF13802"/>
    </source>
</evidence>
<dbReference type="Pfam" id="PF13802">
    <property type="entry name" value="Gal_mutarotas_2"/>
    <property type="match status" value="1"/>
</dbReference>
<dbReference type="InterPro" id="IPR011013">
    <property type="entry name" value="Gal_mutarotase_sf_dom"/>
</dbReference>
<proteinExistence type="predicted"/>
<reference evidence="3 4" key="1">
    <citation type="submission" date="2018-08" db="EMBL/GenBank/DDBJ databases">
        <title>A genome reference for cultivated species of the human gut microbiota.</title>
        <authorList>
            <person name="Zou Y."/>
            <person name="Xue W."/>
            <person name="Luo G."/>
        </authorList>
    </citation>
    <scope>NUCLEOTIDE SEQUENCE [LARGE SCALE GENOMIC DNA]</scope>
    <source>
        <strain evidence="3 4">OM02-6</strain>
    </source>
</reference>
<keyword evidence="1" id="KW-0732">Signal</keyword>
<dbReference type="SUPFAM" id="SSF74650">
    <property type="entry name" value="Galactose mutarotase-like"/>
    <property type="match status" value="1"/>
</dbReference>
<name>A0A3E5FIK2_9FIRM</name>
<dbReference type="InterPro" id="IPR025887">
    <property type="entry name" value="Glyco_hydro_31_N_dom"/>
</dbReference>
<dbReference type="Proteomes" id="UP000261087">
    <property type="component" value="Unassembled WGS sequence"/>
</dbReference>
<dbReference type="GO" id="GO:0003824">
    <property type="term" value="F:catalytic activity"/>
    <property type="evidence" value="ECO:0007669"/>
    <property type="project" value="InterPro"/>
</dbReference>
<dbReference type="EMBL" id="QSVF01000076">
    <property type="protein sequence ID" value="RGO05237.1"/>
    <property type="molecule type" value="Genomic_DNA"/>
</dbReference>
<evidence type="ECO:0000256" key="1">
    <source>
        <dbReference type="SAM" id="SignalP"/>
    </source>
</evidence>
<feature type="signal peptide" evidence="1">
    <location>
        <begin position="1"/>
        <end position="23"/>
    </location>
</feature>
<feature type="chain" id="PRO_5038815838" evidence="1">
    <location>
        <begin position="24"/>
        <end position="283"/>
    </location>
</feature>
<dbReference type="GO" id="GO:0030246">
    <property type="term" value="F:carbohydrate binding"/>
    <property type="evidence" value="ECO:0007669"/>
    <property type="project" value="InterPro"/>
</dbReference>
<sequence>MKFFKKVGVSAISLVTLFSTAFAIPTRPVSAAEEFRGQLKSVDSVKADGNIVDLSFNGGAVEGRITFLEDGIFRYNVDPTGKFDQYATPNSASHTGTIQAQPDDSDMYSHPDATVNETADTYEISTESGTAIVFDKDTAQMTVKNAKGDVVMSENKSLTIDSSTVQNLKQDEDEYFFGGGTQNGRFTHKGKTINIKNESGWTDGKVASPNPFYWSTAGYGVLRNTFKQGTYNFGNGIDNVQTTHNEKEFDAYYFVSNDNNVANIAETLLNDYYEVTGNPLLLP</sequence>
<evidence type="ECO:0000313" key="4">
    <source>
        <dbReference type="Proteomes" id="UP000261087"/>
    </source>
</evidence>
<comment type="caution">
    <text evidence="3">The sequence shown here is derived from an EMBL/GenBank/DDBJ whole genome shotgun (WGS) entry which is preliminary data.</text>
</comment>
<feature type="domain" description="Glycoside hydrolase family 31 N-terminal" evidence="2">
    <location>
        <begin position="64"/>
        <end position="230"/>
    </location>
</feature>
<organism evidence="3 4">
    <name type="scientific">Thomasclavelia spiroformis</name>
    <dbReference type="NCBI Taxonomy" id="29348"/>
    <lineage>
        <taxon>Bacteria</taxon>
        <taxon>Bacillati</taxon>
        <taxon>Bacillota</taxon>
        <taxon>Erysipelotrichia</taxon>
        <taxon>Erysipelotrichales</taxon>
        <taxon>Coprobacillaceae</taxon>
        <taxon>Thomasclavelia</taxon>
    </lineage>
</organism>